<feature type="transmembrane region" description="Helical" evidence="2">
    <location>
        <begin position="62"/>
        <end position="83"/>
    </location>
</feature>
<protein>
    <submittedName>
        <fullName evidence="3">Uncharacterized protein</fullName>
    </submittedName>
</protein>
<sequence>MNDESHLDQDLAALRAVSARNVPDLDTTIQTVRRRGLESSPGPWNIRRKLMAGIHSVRTRPAVAAVALGAFVVVAALVVPVSYERVVGNDVALTVSGNGKEQVQAIAQNLQGLLGSGGVRVEALAGDGAPRFVLRANSPMRSAAEVQRATGEFARKLAASGYSASVRVTPHRERVRYPAAAYAWDQIIRISVDGKAASELESEIRSRLAEAGVSDAQVSVTDRPGGGRDIQLKVERQNVGDPSTAPPETGLPQLILTKGGAPVEGEGFAVKIQRKRASGGPTTLVVEVTSNGKTAKAESRIRRTRTGGRRIGAPPCAATLFARRQTSPQLSGFTHHLSHQPQLDVGEGDLEPCEPHERPRKALPGHAQEPLGIC</sequence>
<gene>
    <name evidence="3" type="ORF">E6K74_08340</name>
</gene>
<evidence type="ECO:0000256" key="1">
    <source>
        <dbReference type="SAM" id="MobiDB-lite"/>
    </source>
</evidence>
<proteinExistence type="predicted"/>
<dbReference type="EMBL" id="VBOU01000079">
    <property type="protein sequence ID" value="TMQ53922.1"/>
    <property type="molecule type" value="Genomic_DNA"/>
</dbReference>
<evidence type="ECO:0000256" key="2">
    <source>
        <dbReference type="SAM" id="Phobius"/>
    </source>
</evidence>
<dbReference type="AlphaFoldDB" id="A0A538SRB8"/>
<reference evidence="3 4" key="1">
    <citation type="journal article" date="2019" name="Nat. Microbiol.">
        <title>Mediterranean grassland soil C-N compound turnover is dependent on rainfall and depth, and is mediated by genomically divergent microorganisms.</title>
        <authorList>
            <person name="Diamond S."/>
            <person name="Andeer P.F."/>
            <person name="Li Z."/>
            <person name="Crits-Christoph A."/>
            <person name="Burstein D."/>
            <person name="Anantharaman K."/>
            <person name="Lane K.R."/>
            <person name="Thomas B.C."/>
            <person name="Pan C."/>
            <person name="Northen T.R."/>
            <person name="Banfield J.F."/>
        </authorList>
    </citation>
    <scope>NUCLEOTIDE SEQUENCE [LARGE SCALE GENOMIC DNA]</scope>
    <source>
        <strain evidence="3">WS_4</strain>
    </source>
</reference>
<accession>A0A538SRB8</accession>
<evidence type="ECO:0000313" key="4">
    <source>
        <dbReference type="Proteomes" id="UP000319829"/>
    </source>
</evidence>
<keyword evidence="2" id="KW-0472">Membrane</keyword>
<dbReference type="Proteomes" id="UP000319829">
    <property type="component" value="Unassembled WGS sequence"/>
</dbReference>
<keyword evidence="2" id="KW-1133">Transmembrane helix</keyword>
<keyword evidence="2" id="KW-0812">Transmembrane</keyword>
<name>A0A538SRB8_UNCEI</name>
<feature type="region of interest" description="Disordered" evidence="1">
    <location>
        <begin position="352"/>
        <end position="374"/>
    </location>
</feature>
<comment type="caution">
    <text evidence="3">The sequence shown here is derived from an EMBL/GenBank/DDBJ whole genome shotgun (WGS) entry which is preliminary data.</text>
</comment>
<evidence type="ECO:0000313" key="3">
    <source>
        <dbReference type="EMBL" id="TMQ53922.1"/>
    </source>
</evidence>
<organism evidence="3 4">
    <name type="scientific">Eiseniibacteriota bacterium</name>
    <dbReference type="NCBI Taxonomy" id="2212470"/>
    <lineage>
        <taxon>Bacteria</taxon>
        <taxon>Candidatus Eiseniibacteriota</taxon>
    </lineage>
</organism>